<keyword evidence="1" id="KW-1133">Transmembrane helix</keyword>
<sequence>MKLKIDTWTRIRTAYSYRHEPEYLRMVAAYVWNALLWTGTVIVAGAALYGASQLFSILEDAGNRSAKAYSAGTEAPILDRTQLQAILNIFTERQTQYELLKTSPPTVADPSR</sequence>
<keyword evidence="1" id="KW-0812">Transmembrane</keyword>
<dbReference type="AlphaFoldDB" id="A0A1F6DYP0"/>
<gene>
    <name evidence="2" type="ORF">A3D71_02870</name>
</gene>
<proteinExistence type="predicted"/>
<dbReference type="STRING" id="1798497.A3D71_02870"/>
<name>A0A1F6DYP0_9BACT</name>
<organism evidence="2 3">
    <name type="scientific">Candidatus Kaiserbacteria bacterium RIFCSPHIGHO2_02_FULL_55_20</name>
    <dbReference type="NCBI Taxonomy" id="1798497"/>
    <lineage>
        <taxon>Bacteria</taxon>
        <taxon>Candidatus Kaiseribacteriota</taxon>
    </lineage>
</organism>
<evidence type="ECO:0000313" key="2">
    <source>
        <dbReference type="EMBL" id="OGG66533.1"/>
    </source>
</evidence>
<protein>
    <submittedName>
        <fullName evidence="2">Uncharacterized protein</fullName>
    </submittedName>
</protein>
<feature type="transmembrane region" description="Helical" evidence="1">
    <location>
        <begin position="27"/>
        <end position="49"/>
    </location>
</feature>
<accession>A0A1F6DYP0</accession>
<evidence type="ECO:0000256" key="1">
    <source>
        <dbReference type="SAM" id="Phobius"/>
    </source>
</evidence>
<dbReference type="Proteomes" id="UP000177652">
    <property type="component" value="Unassembled WGS sequence"/>
</dbReference>
<keyword evidence="1" id="KW-0472">Membrane</keyword>
<comment type="caution">
    <text evidence="2">The sequence shown here is derived from an EMBL/GenBank/DDBJ whole genome shotgun (WGS) entry which is preliminary data.</text>
</comment>
<reference evidence="2 3" key="1">
    <citation type="journal article" date="2016" name="Nat. Commun.">
        <title>Thousands of microbial genomes shed light on interconnected biogeochemical processes in an aquifer system.</title>
        <authorList>
            <person name="Anantharaman K."/>
            <person name="Brown C.T."/>
            <person name="Hug L.A."/>
            <person name="Sharon I."/>
            <person name="Castelle C.J."/>
            <person name="Probst A.J."/>
            <person name="Thomas B.C."/>
            <person name="Singh A."/>
            <person name="Wilkins M.J."/>
            <person name="Karaoz U."/>
            <person name="Brodie E.L."/>
            <person name="Williams K.H."/>
            <person name="Hubbard S.S."/>
            <person name="Banfield J.F."/>
        </authorList>
    </citation>
    <scope>NUCLEOTIDE SEQUENCE [LARGE SCALE GENOMIC DNA]</scope>
</reference>
<evidence type="ECO:0000313" key="3">
    <source>
        <dbReference type="Proteomes" id="UP000177652"/>
    </source>
</evidence>
<dbReference type="EMBL" id="MFLK01000003">
    <property type="protein sequence ID" value="OGG66533.1"/>
    <property type="molecule type" value="Genomic_DNA"/>
</dbReference>